<name>A0A2B8BP80_9PROT</name>
<feature type="region of interest" description="Disordered" evidence="1">
    <location>
        <begin position="83"/>
        <end position="140"/>
    </location>
</feature>
<dbReference type="AlphaFoldDB" id="A0A2B8BP80"/>
<keyword evidence="3" id="KW-1185">Reference proteome</keyword>
<feature type="compositionally biased region" description="Low complexity" evidence="1">
    <location>
        <begin position="89"/>
        <end position="126"/>
    </location>
</feature>
<proteinExistence type="predicted"/>
<evidence type="ECO:0000256" key="1">
    <source>
        <dbReference type="SAM" id="MobiDB-lite"/>
    </source>
</evidence>
<evidence type="ECO:0000313" key="2">
    <source>
        <dbReference type="EMBL" id="PGH59343.1"/>
    </source>
</evidence>
<dbReference type="RefSeq" id="WP_098734692.1">
    <property type="nucleotide sequence ID" value="NZ_PDKW01000036.1"/>
</dbReference>
<reference evidence="3" key="1">
    <citation type="submission" date="2017-10" db="EMBL/GenBank/DDBJ databases">
        <authorList>
            <person name="Kravchenko I.K."/>
            <person name="Grouzdev D.S."/>
        </authorList>
    </citation>
    <scope>NUCLEOTIDE SEQUENCE [LARGE SCALE GENOMIC DNA]</scope>
    <source>
        <strain evidence="3">B2</strain>
    </source>
</reference>
<organism evidence="2 3">
    <name type="scientific">Azospirillum palustre</name>
    <dbReference type="NCBI Taxonomy" id="2044885"/>
    <lineage>
        <taxon>Bacteria</taxon>
        <taxon>Pseudomonadati</taxon>
        <taxon>Pseudomonadota</taxon>
        <taxon>Alphaproteobacteria</taxon>
        <taxon>Rhodospirillales</taxon>
        <taxon>Azospirillaceae</taxon>
        <taxon>Azospirillum</taxon>
    </lineage>
</organism>
<gene>
    <name evidence="2" type="ORF">CRT60_01590</name>
</gene>
<dbReference type="Proteomes" id="UP000225379">
    <property type="component" value="Unassembled WGS sequence"/>
</dbReference>
<accession>A0A2B8BP80</accession>
<protein>
    <submittedName>
        <fullName evidence="2">Uncharacterized protein</fullName>
    </submittedName>
</protein>
<evidence type="ECO:0000313" key="3">
    <source>
        <dbReference type="Proteomes" id="UP000225379"/>
    </source>
</evidence>
<comment type="caution">
    <text evidence="2">The sequence shown here is derived from an EMBL/GenBank/DDBJ whole genome shotgun (WGS) entry which is preliminary data.</text>
</comment>
<dbReference type="OrthoDB" id="5458608at2"/>
<sequence>MTIEPPPDDRIPELYADGVFDIGFGNGMVRIDLFSLSALRKDGNGQPLPAIRQRVVMSLPGFLASLSALEGMRQRLEAAGVLPPNSGTVPPALAPSAAPAFQSPVQAPVQPASPSQAVSQASAQPAPAAPPTRPRSPNFG</sequence>
<dbReference type="EMBL" id="PDKW01000036">
    <property type="protein sequence ID" value="PGH59343.1"/>
    <property type="molecule type" value="Genomic_DNA"/>
</dbReference>